<proteinExistence type="predicted"/>
<dbReference type="KEGG" id="chiz:HQ393_12055"/>
<dbReference type="RefSeq" id="WP_179355412.1">
    <property type="nucleotide sequence ID" value="NZ_CP058627.1"/>
</dbReference>
<name>A0A7H9BJR2_9NEIS</name>
<organism evidence="1 2">
    <name type="scientific">Chitinibacter bivalviorum</name>
    <dbReference type="NCBI Taxonomy" id="2739434"/>
    <lineage>
        <taxon>Bacteria</taxon>
        <taxon>Pseudomonadati</taxon>
        <taxon>Pseudomonadota</taxon>
        <taxon>Betaproteobacteria</taxon>
        <taxon>Neisseriales</taxon>
        <taxon>Chitinibacteraceae</taxon>
        <taxon>Chitinibacter</taxon>
    </lineage>
</organism>
<protein>
    <submittedName>
        <fullName evidence="1">Uncharacterized protein</fullName>
    </submittedName>
</protein>
<sequence>MLNALARMGWCLIMALHFELRQVSNPAATAIVGNKKRRDWTRRFGEC</sequence>
<evidence type="ECO:0000313" key="1">
    <source>
        <dbReference type="EMBL" id="QLG88910.1"/>
    </source>
</evidence>
<evidence type="ECO:0000313" key="2">
    <source>
        <dbReference type="Proteomes" id="UP000509597"/>
    </source>
</evidence>
<dbReference type="Proteomes" id="UP000509597">
    <property type="component" value="Chromosome"/>
</dbReference>
<dbReference type="AlphaFoldDB" id="A0A7H9BJR2"/>
<gene>
    <name evidence="1" type="ORF">HQ393_12055</name>
</gene>
<keyword evidence="2" id="KW-1185">Reference proteome</keyword>
<accession>A0A7H9BJR2</accession>
<dbReference type="EMBL" id="CP058627">
    <property type="protein sequence ID" value="QLG88910.1"/>
    <property type="molecule type" value="Genomic_DNA"/>
</dbReference>
<reference evidence="1 2" key="1">
    <citation type="submission" date="2020-07" db="EMBL/GenBank/DDBJ databases">
        <title>Complete genome sequence of Chitinibacter sp. 2T18.</title>
        <authorList>
            <person name="Bae J.-W."/>
            <person name="Choi J.-W."/>
        </authorList>
    </citation>
    <scope>NUCLEOTIDE SEQUENCE [LARGE SCALE GENOMIC DNA]</scope>
    <source>
        <strain evidence="1 2">2T18</strain>
    </source>
</reference>